<dbReference type="InterPro" id="IPR040976">
    <property type="entry name" value="Pkinase_fungal"/>
</dbReference>
<name>A0AA38PHN4_9AGAR</name>
<dbReference type="Pfam" id="PF17667">
    <property type="entry name" value="Pkinase_fungal"/>
    <property type="match status" value="1"/>
</dbReference>
<comment type="caution">
    <text evidence="3">The sequence shown here is derived from an EMBL/GenBank/DDBJ whole genome shotgun (WGS) entry which is preliminary data.</text>
</comment>
<evidence type="ECO:0000313" key="4">
    <source>
        <dbReference type="Proteomes" id="UP001163846"/>
    </source>
</evidence>
<dbReference type="PANTHER" id="PTHR38248">
    <property type="entry name" value="FUNK1 6"/>
    <property type="match status" value="1"/>
</dbReference>
<protein>
    <recommendedName>
        <fullName evidence="2">Fungal-type protein kinase domain-containing protein</fullName>
    </recommendedName>
</protein>
<feature type="compositionally biased region" description="Polar residues" evidence="1">
    <location>
        <begin position="409"/>
        <end position="425"/>
    </location>
</feature>
<dbReference type="Proteomes" id="UP001163846">
    <property type="component" value="Unassembled WGS sequence"/>
</dbReference>
<dbReference type="PANTHER" id="PTHR38248:SF2">
    <property type="entry name" value="FUNK1 11"/>
    <property type="match status" value="1"/>
</dbReference>
<evidence type="ECO:0000256" key="1">
    <source>
        <dbReference type="SAM" id="MobiDB-lite"/>
    </source>
</evidence>
<evidence type="ECO:0000313" key="3">
    <source>
        <dbReference type="EMBL" id="KAJ3843093.1"/>
    </source>
</evidence>
<feature type="region of interest" description="Disordered" evidence="1">
    <location>
        <begin position="370"/>
        <end position="425"/>
    </location>
</feature>
<dbReference type="AlphaFoldDB" id="A0AA38PHN4"/>
<keyword evidence="4" id="KW-1185">Reference proteome</keyword>
<dbReference type="EMBL" id="MU805985">
    <property type="protein sequence ID" value="KAJ3843093.1"/>
    <property type="molecule type" value="Genomic_DNA"/>
</dbReference>
<sequence>MILEIPLQDYFDYVLPPLPAKLRDKIECIIQTLETNEAIRCKRWVFPVDSALDDEDEHTISHRLREFYNAVVNAAQDIDDSLELTFGLVVNGNNPVYSDRGVSSRPNAFLKLNPKLASQSSEGLRYAPVAQRTQRVENGEDFVYDIANPQQFKLKEGMNDTDDDVAKLVYDMEQILALDPCRRFTLGATIDDCTMRLWFLSRATLLKTKPFDFTKDRRQLIHYFLSLAFASPTDMGWDSTVEFSHYSQSGRRQYKIEVDGQKFTTVDVLSDALAARPLGRATRVWKVLDSSGIIRVLKDVWLESDRMGEHEIHQAILDDVEKFDQAHHSNYRAKLEQRMLRPLAQCRVPVNHKPDDTAAVMLRGYDSSNDSSVDRFTSNNPSNPAAQSVGFSMSFDRDPDDLTTEPKPDNSQITQEPAAINQDSDQIMSTELAKRKARNHIHHHRIVFKHYATTIYNERSLGDTLCALIEVVRALGILHRVGWVHRDISGGNIDWFADEKIGLLGDFEYATHLKEPRRHNVRTGTPFFMAAETLVNDYLFTAVPQDLSTDEEEEEDDDEDDFIPFEPQIGTEAPVVPHKTSLPPSFSHNPLHDLESIWWILIYVLFFNDDACNPSQDSETRQEKMNELFHGKSEATGRFLLLIQSAYLNEAKGHLSPSFAPAIETIKALALLLTAAYQKSEKQYNMTGKIDDKSFEIHRRFCKLLTSKLLNSLCGITLVPVKDDGKKRTNPGPPETEPPAKRSHTSVP</sequence>
<proteinExistence type="predicted"/>
<evidence type="ECO:0000259" key="2">
    <source>
        <dbReference type="Pfam" id="PF17667"/>
    </source>
</evidence>
<organism evidence="3 4">
    <name type="scientific">Lentinula raphanica</name>
    <dbReference type="NCBI Taxonomy" id="153919"/>
    <lineage>
        <taxon>Eukaryota</taxon>
        <taxon>Fungi</taxon>
        <taxon>Dikarya</taxon>
        <taxon>Basidiomycota</taxon>
        <taxon>Agaricomycotina</taxon>
        <taxon>Agaricomycetes</taxon>
        <taxon>Agaricomycetidae</taxon>
        <taxon>Agaricales</taxon>
        <taxon>Marasmiineae</taxon>
        <taxon>Omphalotaceae</taxon>
        <taxon>Lentinula</taxon>
    </lineage>
</organism>
<feature type="region of interest" description="Disordered" evidence="1">
    <location>
        <begin position="722"/>
        <end position="748"/>
    </location>
</feature>
<dbReference type="Gene3D" id="1.10.510.10">
    <property type="entry name" value="Transferase(Phosphotransferase) domain 1"/>
    <property type="match status" value="1"/>
</dbReference>
<dbReference type="InterPro" id="IPR011009">
    <property type="entry name" value="Kinase-like_dom_sf"/>
</dbReference>
<gene>
    <name evidence="3" type="ORF">F5878DRAFT_605754</name>
</gene>
<reference evidence="3" key="1">
    <citation type="submission" date="2022-08" db="EMBL/GenBank/DDBJ databases">
        <authorList>
            <consortium name="DOE Joint Genome Institute"/>
            <person name="Min B."/>
            <person name="Riley R."/>
            <person name="Sierra-Patev S."/>
            <person name="Naranjo-Ortiz M."/>
            <person name="Looney B."/>
            <person name="Konkel Z."/>
            <person name="Slot J.C."/>
            <person name="Sakamoto Y."/>
            <person name="Steenwyk J.L."/>
            <person name="Rokas A."/>
            <person name="Carro J."/>
            <person name="Camarero S."/>
            <person name="Ferreira P."/>
            <person name="Molpeceres G."/>
            <person name="Ruiz-Duenas F.J."/>
            <person name="Serrano A."/>
            <person name="Henrissat B."/>
            <person name="Drula E."/>
            <person name="Hughes K.W."/>
            <person name="Mata J.L."/>
            <person name="Ishikawa N.K."/>
            <person name="Vargas-Isla R."/>
            <person name="Ushijima S."/>
            <person name="Smith C.A."/>
            <person name="Ahrendt S."/>
            <person name="Andreopoulos W."/>
            <person name="He G."/>
            <person name="Labutti K."/>
            <person name="Lipzen A."/>
            <person name="Ng V."/>
            <person name="Sandor L."/>
            <person name="Barry K."/>
            <person name="Martinez A.T."/>
            <person name="Xiao Y."/>
            <person name="Gibbons J.G."/>
            <person name="Terashima K."/>
            <person name="Hibbett D.S."/>
            <person name="Grigoriev I.V."/>
        </authorList>
    </citation>
    <scope>NUCLEOTIDE SEQUENCE</scope>
    <source>
        <strain evidence="3">TFB9207</strain>
    </source>
</reference>
<accession>A0AA38PHN4</accession>
<feature type="compositionally biased region" description="Polar residues" evidence="1">
    <location>
        <begin position="370"/>
        <end position="391"/>
    </location>
</feature>
<dbReference type="SUPFAM" id="SSF56112">
    <property type="entry name" value="Protein kinase-like (PK-like)"/>
    <property type="match status" value="1"/>
</dbReference>
<feature type="domain" description="Fungal-type protein kinase" evidence="2">
    <location>
        <begin position="134"/>
        <end position="604"/>
    </location>
</feature>